<dbReference type="InterPro" id="IPR001466">
    <property type="entry name" value="Beta-lactam-related"/>
</dbReference>
<organism evidence="2 3">
    <name type="scientific">Paenibacillus catalpae</name>
    <dbReference type="NCBI Taxonomy" id="1045775"/>
    <lineage>
        <taxon>Bacteria</taxon>
        <taxon>Bacillati</taxon>
        <taxon>Bacillota</taxon>
        <taxon>Bacilli</taxon>
        <taxon>Bacillales</taxon>
        <taxon>Paenibacillaceae</taxon>
        <taxon>Paenibacillus</taxon>
    </lineage>
</organism>
<dbReference type="OrthoDB" id="9770183at2"/>
<keyword evidence="3" id="KW-1185">Reference proteome</keyword>
<sequence>MQDMIHIHEGWTSASPEEAGFDRQNLNRLDDHYASIITSGTIQAASYIIARKGKVFAHRSLGKLRSEEDSADMLPDSIRKIYSITKVFTAVAIHQLIDRGQIFLSESVSRILPEFDNDKHRDITIFHLLTHTSGLQGDPGFYTEPYGLPWYEWMAKEAKKAYPHINWLQVVISGPMQRMPGKEWIYCSSGYAVLGEIIAKVSGKSYEQYIQDEILTPLGLTNTFFQVPEDRRDSVCCTNEWEKSQIYNPRERTAEMPNVAGNGLYSSLEDLWKFGQMMLDGGSGNGNRVLSKRSIELQTTNHLHGLMSKGWGNLHTDFKYGLGWSVDHYDLSSQGTFSHEGYGHCGLYVDPVEELVFAFLVPSHKGYTNESVLTPRAIVWSGLE</sequence>
<feature type="domain" description="Beta-lactamase-related" evidence="1">
    <location>
        <begin position="35"/>
        <end position="364"/>
    </location>
</feature>
<dbReference type="RefSeq" id="WP_091183192.1">
    <property type="nucleotide sequence ID" value="NZ_FOMT01000001.1"/>
</dbReference>
<dbReference type="InterPro" id="IPR012338">
    <property type="entry name" value="Beta-lactam/transpept-like"/>
</dbReference>
<dbReference type="Gene3D" id="3.40.710.10">
    <property type="entry name" value="DD-peptidase/beta-lactamase superfamily"/>
    <property type="match status" value="1"/>
</dbReference>
<name>A0A1I1VL05_9BACL</name>
<accession>A0A1I1VL05</accession>
<evidence type="ECO:0000259" key="1">
    <source>
        <dbReference type="Pfam" id="PF00144"/>
    </source>
</evidence>
<dbReference type="Proteomes" id="UP000198855">
    <property type="component" value="Unassembled WGS sequence"/>
</dbReference>
<dbReference type="STRING" id="1045775.SAMN05216378_1656"/>
<dbReference type="Pfam" id="PF00144">
    <property type="entry name" value="Beta-lactamase"/>
    <property type="match status" value="1"/>
</dbReference>
<dbReference type="SUPFAM" id="SSF56601">
    <property type="entry name" value="beta-lactamase/transpeptidase-like"/>
    <property type="match status" value="1"/>
</dbReference>
<dbReference type="EMBL" id="FOMT01000001">
    <property type="protein sequence ID" value="SFD83601.1"/>
    <property type="molecule type" value="Genomic_DNA"/>
</dbReference>
<evidence type="ECO:0000313" key="2">
    <source>
        <dbReference type="EMBL" id="SFD83601.1"/>
    </source>
</evidence>
<dbReference type="PANTHER" id="PTHR43283">
    <property type="entry name" value="BETA-LACTAMASE-RELATED"/>
    <property type="match status" value="1"/>
</dbReference>
<dbReference type="InterPro" id="IPR050789">
    <property type="entry name" value="Diverse_Enzym_Activities"/>
</dbReference>
<gene>
    <name evidence="2" type="ORF">SAMN05216378_1656</name>
</gene>
<reference evidence="3" key="1">
    <citation type="submission" date="2016-10" db="EMBL/GenBank/DDBJ databases">
        <authorList>
            <person name="Varghese N."/>
            <person name="Submissions S."/>
        </authorList>
    </citation>
    <scope>NUCLEOTIDE SEQUENCE [LARGE SCALE GENOMIC DNA]</scope>
    <source>
        <strain evidence="3">CGMCC 1.10784</strain>
    </source>
</reference>
<proteinExistence type="predicted"/>
<protein>
    <submittedName>
        <fullName evidence="2">CubicO group peptidase, beta-lactamase class C family</fullName>
    </submittedName>
</protein>
<evidence type="ECO:0000313" key="3">
    <source>
        <dbReference type="Proteomes" id="UP000198855"/>
    </source>
</evidence>
<dbReference type="AlphaFoldDB" id="A0A1I1VL05"/>